<dbReference type="InterPro" id="IPR013707">
    <property type="entry name" value="Tombusvirus_p33"/>
</dbReference>
<dbReference type="Pfam" id="PF08500">
    <property type="entry name" value="Tombus_P33"/>
    <property type="match status" value="1"/>
</dbReference>
<evidence type="ECO:0000256" key="6">
    <source>
        <dbReference type="ARBA" id="ARBA00022679"/>
    </source>
</evidence>
<dbReference type="SUPFAM" id="SSF56672">
    <property type="entry name" value="DNA/RNA polymerases"/>
    <property type="match status" value="1"/>
</dbReference>
<dbReference type="GO" id="GO:0000166">
    <property type="term" value="F:nucleotide binding"/>
    <property type="evidence" value="ECO:0007669"/>
    <property type="project" value="UniProtKB-KW"/>
</dbReference>
<keyword evidence="8 11" id="KW-0547">Nucleotide-binding</keyword>
<dbReference type="CDD" id="cd23237">
    <property type="entry name" value="Alphanecrovirus_RdRp"/>
    <property type="match status" value="1"/>
</dbReference>
<evidence type="ECO:0000256" key="9">
    <source>
        <dbReference type="ARBA" id="ARBA00022953"/>
    </source>
</evidence>
<keyword evidence="5 11" id="KW-0696">RNA-directed RNA polymerase</keyword>
<proteinExistence type="inferred from homology"/>
<keyword evidence="7 11" id="KW-0548">Nucleotidyltransferase</keyword>
<evidence type="ECO:0000256" key="8">
    <source>
        <dbReference type="ARBA" id="ARBA00022741"/>
    </source>
</evidence>
<comment type="function">
    <text evidence="1">RNA-dependent RNA polymerase that plays an essential role in the virus replication.</text>
</comment>
<dbReference type="InterPro" id="IPR043502">
    <property type="entry name" value="DNA/RNA_pol_sf"/>
</dbReference>
<evidence type="ECO:0000256" key="1">
    <source>
        <dbReference type="ARBA" id="ARBA00002753"/>
    </source>
</evidence>
<dbReference type="EMBL" id="HQ651834">
    <property type="protein sequence ID" value="AEC50102.1"/>
    <property type="molecule type" value="Genomic_RNA"/>
</dbReference>
<dbReference type="InterPro" id="IPR007094">
    <property type="entry name" value="RNA-dir_pol_PSvirus"/>
</dbReference>
<dbReference type="GO" id="GO:0003968">
    <property type="term" value="F:RNA-directed RNA polymerase activity"/>
    <property type="evidence" value="ECO:0007669"/>
    <property type="project" value="UniProtKB-KW"/>
</dbReference>
<organism evidence="13">
    <name type="scientific">Olive mild mosaic virus</name>
    <dbReference type="NCBI Taxonomy" id="295090"/>
    <lineage>
        <taxon>Viruses</taxon>
        <taxon>Riboviria</taxon>
        <taxon>Orthornavirae</taxon>
        <taxon>Kitrinoviricota</taxon>
        <taxon>Tolucaviricetes</taxon>
        <taxon>Tolivirales</taxon>
        <taxon>Tombusviridae</taxon>
        <taxon>Procedovirinae</taxon>
        <taxon>Alphanecrovirus</taxon>
        <taxon>Alphanecrovirus tessellati</taxon>
    </lineage>
</organism>
<evidence type="ECO:0000256" key="11">
    <source>
        <dbReference type="RuleBase" id="RU363062"/>
    </source>
</evidence>
<keyword evidence="9 11" id="KW-0693">Viral RNA replication</keyword>
<comment type="similarity">
    <text evidence="2">Belongs to the tombusviridae RNA polymerase family.</text>
</comment>
<evidence type="ECO:0000313" key="13">
    <source>
        <dbReference type="EMBL" id="AEC50102.1"/>
    </source>
</evidence>
<evidence type="ECO:0000256" key="7">
    <source>
        <dbReference type="ARBA" id="ARBA00022695"/>
    </source>
</evidence>
<dbReference type="InterPro" id="IPR002166">
    <property type="entry name" value="RNA_pol_HCV"/>
</dbReference>
<dbReference type="Gene3D" id="3.30.70.270">
    <property type="match status" value="1"/>
</dbReference>
<keyword evidence="10" id="KW-1159">RNA suppression of termination</keyword>
<name>G9BNQ5_9TOMB</name>
<dbReference type="GO" id="GO:0003723">
    <property type="term" value="F:RNA binding"/>
    <property type="evidence" value="ECO:0007669"/>
    <property type="project" value="InterPro"/>
</dbReference>
<dbReference type="EC" id="2.7.7.48" evidence="3 11"/>
<feature type="domain" description="RdRp catalytic" evidence="12">
    <location>
        <begin position="424"/>
        <end position="540"/>
    </location>
</feature>
<evidence type="ECO:0000256" key="2">
    <source>
        <dbReference type="ARBA" id="ARBA00009527"/>
    </source>
</evidence>
<comment type="catalytic activity">
    <reaction evidence="11">
        <text>RNA(n) + a ribonucleoside 5'-triphosphate = RNA(n+1) + diphosphate</text>
        <dbReference type="Rhea" id="RHEA:21248"/>
        <dbReference type="Rhea" id="RHEA-COMP:14527"/>
        <dbReference type="Rhea" id="RHEA-COMP:17342"/>
        <dbReference type="ChEBI" id="CHEBI:33019"/>
        <dbReference type="ChEBI" id="CHEBI:61557"/>
        <dbReference type="ChEBI" id="CHEBI:140395"/>
        <dbReference type="EC" id="2.7.7.48"/>
    </reaction>
</comment>
<dbReference type="PROSITE" id="PS50507">
    <property type="entry name" value="RDRP_SSRNA_POS"/>
    <property type="match status" value="1"/>
</dbReference>
<evidence type="ECO:0000256" key="4">
    <source>
        <dbReference type="ARBA" id="ARBA00022412"/>
    </source>
</evidence>
<dbReference type="Pfam" id="PF00998">
    <property type="entry name" value="RdRP_3"/>
    <property type="match status" value="1"/>
</dbReference>
<sequence length="724" mass="82199">MELTNHCKQTAAEGFVSFLNWLCNPWRRQRTVNAAVKFQQALLSIEDTEHFEDINECLEESAGAQSQRTKVVAEGAYSPVKTNRTRRVRKQKKAKFVKYLVNEARAEFGLPKATEANRLMVQHFLLRTCKEWGVVTSQCHNNVALALNLVFIPTEDDLLSRALMNTYATRAAVNGMTNTQGEGWWNNRLGIGSQVGLAFRAKWGCLERRPGFSTSVSRGEHPDLVVKPSGHPEKQRQLLRYSGIGGHLLIGIHNNSLSNLRRGLMERVFYVEGPNGLQDAPKPDKGAFNSLAKFRDLYTKNSWRHSPVTNEQFLMNYSGRKLTIYKDAVDSLSRQPLSLRDARLKTFVKAEKLNLSKKPDPAPRVIQPRSPRYNVCLGRYLRHYEHHAFKTIAKCFGEITVFKGFTLEQQGEIMHSKWKKYVNPVAVGLDASRFDQHVSREALEYEHEFYLRDYPNDKQLKWLLKQQLSNVGTAFASDGIIKYKKEGCRMSGDMNTSLGNCILMCAMVFGLKEHLGMKLSLANNGDDCVIVCEKADLLKLTSSIEPYFRQFGFKMEVEKPVDIFERIEFCQTQPVFDGSQYIMVRKPSVVTSKDVTSLIPCQTQSQYAEWLQAVGECGMSINGGIPVMQNFYTMLQTGVKRTKFTKTGEFQANGLGYHSRFMNRVARTPSPETRLSFYLAFGITPDLQEALEVFYDTSTLELDDVIPTDTYQVSGEHLINGLPN</sequence>
<evidence type="ECO:0000256" key="10">
    <source>
        <dbReference type="ARBA" id="ARBA00023151"/>
    </source>
</evidence>
<protein>
    <recommendedName>
        <fullName evidence="4 11">RNA-directed RNA polymerase</fullName>
        <ecNumber evidence="3 11">2.7.7.48</ecNumber>
    </recommendedName>
</protein>
<accession>G9BNQ5</accession>
<dbReference type="InterPro" id="IPR043128">
    <property type="entry name" value="Rev_trsase/Diguanyl_cyclase"/>
</dbReference>
<evidence type="ECO:0000259" key="12">
    <source>
        <dbReference type="PROSITE" id="PS50507"/>
    </source>
</evidence>
<evidence type="ECO:0000256" key="3">
    <source>
        <dbReference type="ARBA" id="ARBA00012494"/>
    </source>
</evidence>
<evidence type="ECO:0000256" key="5">
    <source>
        <dbReference type="ARBA" id="ARBA00022484"/>
    </source>
</evidence>
<keyword evidence="6 11" id="KW-0808">Transferase</keyword>
<reference evidence="13" key="1">
    <citation type="submission" date="2010-11" db="EMBL/GenBank/DDBJ databases">
        <title>First full-length genomic cDNA clones of an Olive mild mosaic virus isolate.</title>
        <authorList>
            <person name="Cardoso J.M.S."/>
            <person name="Felix M.R."/>
            <person name="Clara M.I.E."/>
            <person name="Oliveira S."/>
        </authorList>
    </citation>
    <scope>NUCLEOTIDE SEQUENCE</scope>
    <source>
        <strain evidence="13">GP</strain>
    </source>
</reference>
<dbReference type="GO" id="GO:0039694">
    <property type="term" value="P:viral RNA genome replication"/>
    <property type="evidence" value="ECO:0007669"/>
    <property type="project" value="InterPro"/>
</dbReference>